<gene>
    <name evidence="1" type="ORF">GWI33_010278</name>
</gene>
<feature type="non-terminal residue" evidence="1">
    <location>
        <position position="42"/>
    </location>
</feature>
<dbReference type="Proteomes" id="UP000625711">
    <property type="component" value="Unassembled WGS sequence"/>
</dbReference>
<protein>
    <submittedName>
        <fullName evidence="1">Uncharacterized protein</fullName>
    </submittedName>
</protein>
<keyword evidence="2" id="KW-1185">Reference proteome</keyword>
<evidence type="ECO:0000313" key="1">
    <source>
        <dbReference type="EMBL" id="KAF7276461.1"/>
    </source>
</evidence>
<comment type="caution">
    <text evidence="1">The sequence shown here is derived from an EMBL/GenBank/DDBJ whole genome shotgun (WGS) entry which is preliminary data.</text>
</comment>
<name>A0A834M978_RHYFE</name>
<dbReference type="AlphaFoldDB" id="A0A834M978"/>
<evidence type="ECO:0000313" key="2">
    <source>
        <dbReference type="Proteomes" id="UP000625711"/>
    </source>
</evidence>
<accession>A0A834M978</accession>
<reference evidence="1" key="1">
    <citation type="submission" date="2020-08" db="EMBL/GenBank/DDBJ databases">
        <title>Genome sequencing and assembly of the red palm weevil Rhynchophorus ferrugineus.</title>
        <authorList>
            <person name="Dias G.B."/>
            <person name="Bergman C.M."/>
            <person name="Manee M."/>
        </authorList>
    </citation>
    <scope>NUCLEOTIDE SEQUENCE</scope>
    <source>
        <strain evidence="1">AA-2017</strain>
        <tissue evidence="1">Whole larva</tissue>
    </source>
</reference>
<organism evidence="1 2">
    <name type="scientific">Rhynchophorus ferrugineus</name>
    <name type="common">Red palm weevil</name>
    <name type="synonym">Curculio ferrugineus</name>
    <dbReference type="NCBI Taxonomy" id="354439"/>
    <lineage>
        <taxon>Eukaryota</taxon>
        <taxon>Metazoa</taxon>
        <taxon>Ecdysozoa</taxon>
        <taxon>Arthropoda</taxon>
        <taxon>Hexapoda</taxon>
        <taxon>Insecta</taxon>
        <taxon>Pterygota</taxon>
        <taxon>Neoptera</taxon>
        <taxon>Endopterygota</taxon>
        <taxon>Coleoptera</taxon>
        <taxon>Polyphaga</taxon>
        <taxon>Cucujiformia</taxon>
        <taxon>Curculionidae</taxon>
        <taxon>Dryophthorinae</taxon>
        <taxon>Rhynchophorus</taxon>
    </lineage>
</organism>
<dbReference type="EMBL" id="JAACXV010006636">
    <property type="protein sequence ID" value="KAF7276461.1"/>
    <property type="molecule type" value="Genomic_DNA"/>
</dbReference>
<sequence>MTKNEGTRARLEVIYFYWPLFTEATFVSPSENTKKIATAPGG</sequence>
<proteinExistence type="predicted"/>